<organism evidence="2 3">
    <name type="scientific">Stieleria magnilauensis</name>
    <dbReference type="NCBI Taxonomy" id="2527963"/>
    <lineage>
        <taxon>Bacteria</taxon>
        <taxon>Pseudomonadati</taxon>
        <taxon>Planctomycetota</taxon>
        <taxon>Planctomycetia</taxon>
        <taxon>Pirellulales</taxon>
        <taxon>Pirellulaceae</taxon>
        <taxon>Stieleria</taxon>
    </lineage>
</organism>
<feature type="compositionally biased region" description="Polar residues" evidence="1">
    <location>
        <begin position="11"/>
        <end position="20"/>
    </location>
</feature>
<evidence type="ECO:0000313" key="3">
    <source>
        <dbReference type="Proteomes" id="UP000318081"/>
    </source>
</evidence>
<feature type="compositionally biased region" description="Basic and acidic residues" evidence="1">
    <location>
        <begin position="51"/>
        <end position="62"/>
    </location>
</feature>
<feature type="compositionally biased region" description="Basic and acidic residues" evidence="1">
    <location>
        <begin position="1"/>
        <end position="10"/>
    </location>
</feature>
<feature type="region of interest" description="Disordered" evidence="1">
    <location>
        <begin position="1"/>
        <end position="62"/>
    </location>
</feature>
<protein>
    <submittedName>
        <fullName evidence="2">Uncharacterized protein</fullName>
    </submittedName>
</protein>
<gene>
    <name evidence="2" type="ORF">TBK1r_69210</name>
</gene>
<dbReference type="EMBL" id="CP036432">
    <property type="protein sequence ID" value="QDV87889.1"/>
    <property type="molecule type" value="Genomic_DNA"/>
</dbReference>
<accession>A0ABX5Y0X6</accession>
<evidence type="ECO:0000256" key="1">
    <source>
        <dbReference type="SAM" id="MobiDB-lite"/>
    </source>
</evidence>
<keyword evidence="3" id="KW-1185">Reference proteome</keyword>
<reference evidence="2 3" key="1">
    <citation type="submission" date="2019-02" db="EMBL/GenBank/DDBJ databases">
        <title>Deep-cultivation of Planctomycetes and their phenomic and genomic characterization uncovers novel biology.</title>
        <authorList>
            <person name="Wiegand S."/>
            <person name="Jogler M."/>
            <person name="Boedeker C."/>
            <person name="Pinto D."/>
            <person name="Vollmers J."/>
            <person name="Rivas-Marin E."/>
            <person name="Kohn T."/>
            <person name="Peeters S.H."/>
            <person name="Heuer A."/>
            <person name="Rast P."/>
            <person name="Oberbeckmann S."/>
            <person name="Bunk B."/>
            <person name="Jeske O."/>
            <person name="Meyerdierks A."/>
            <person name="Storesund J.E."/>
            <person name="Kallscheuer N."/>
            <person name="Luecker S."/>
            <person name="Lage O.M."/>
            <person name="Pohl T."/>
            <person name="Merkel B.J."/>
            <person name="Hornburger P."/>
            <person name="Mueller R.-W."/>
            <person name="Bruemmer F."/>
            <person name="Labrenz M."/>
            <person name="Spormann A.M."/>
            <person name="Op den Camp H."/>
            <person name="Overmann J."/>
            <person name="Amann R."/>
            <person name="Jetten M.S.M."/>
            <person name="Mascher T."/>
            <person name="Medema M.H."/>
            <person name="Devos D.P."/>
            <person name="Kaster A.-K."/>
            <person name="Ovreas L."/>
            <person name="Rohde M."/>
            <person name="Galperin M.Y."/>
            <person name="Jogler C."/>
        </authorList>
    </citation>
    <scope>NUCLEOTIDE SEQUENCE [LARGE SCALE GENOMIC DNA]</scope>
    <source>
        <strain evidence="2 3">TBK1r</strain>
    </source>
</reference>
<evidence type="ECO:0000313" key="2">
    <source>
        <dbReference type="EMBL" id="QDV87889.1"/>
    </source>
</evidence>
<proteinExistence type="predicted"/>
<name>A0ABX5Y0X6_9BACT</name>
<sequence length="62" mass="6750">MKKAAAEPERGTQSAATFSKTSRRESRRHWGGVGCIGDRNTTPGGSRGIIRSKEKMSTANER</sequence>
<dbReference type="Proteomes" id="UP000318081">
    <property type="component" value="Chromosome"/>
</dbReference>